<dbReference type="Proteomes" id="UP001164286">
    <property type="component" value="Unassembled WGS sequence"/>
</dbReference>
<proteinExistence type="predicted"/>
<dbReference type="GO" id="GO:0045290">
    <property type="term" value="F:D-arabinose 1-dehydrogenase [NAD(P)+] activity"/>
    <property type="evidence" value="ECO:0007669"/>
    <property type="project" value="TreeGrafter"/>
</dbReference>
<dbReference type="Gene3D" id="3.20.20.100">
    <property type="entry name" value="NADP-dependent oxidoreductase domain"/>
    <property type="match status" value="1"/>
</dbReference>
<keyword evidence="4" id="KW-1185">Reference proteome</keyword>
<evidence type="ECO:0000256" key="1">
    <source>
        <dbReference type="SAM" id="MobiDB-lite"/>
    </source>
</evidence>
<dbReference type="SUPFAM" id="SSF51430">
    <property type="entry name" value="NAD(P)-linked oxidoreductase"/>
    <property type="match status" value="1"/>
</dbReference>
<dbReference type="InterPro" id="IPR036812">
    <property type="entry name" value="NAD(P)_OxRdtase_dom_sf"/>
</dbReference>
<dbReference type="PANTHER" id="PTHR42686:SF1">
    <property type="entry name" value="GH17980P-RELATED"/>
    <property type="match status" value="1"/>
</dbReference>
<dbReference type="InterPro" id="IPR020471">
    <property type="entry name" value="AKR"/>
</dbReference>
<dbReference type="GO" id="GO:0005829">
    <property type="term" value="C:cytosol"/>
    <property type="evidence" value="ECO:0007669"/>
    <property type="project" value="TreeGrafter"/>
</dbReference>
<comment type="caution">
    <text evidence="3">The sequence shown here is derived from an EMBL/GenBank/DDBJ whole genome shotgun (WGS) entry which is preliminary data.</text>
</comment>
<accession>A0AA38LR37</accession>
<evidence type="ECO:0000313" key="4">
    <source>
        <dbReference type="Proteomes" id="UP001164286"/>
    </source>
</evidence>
<evidence type="ECO:0000313" key="3">
    <source>
        <dbReference type="EMBL" id="KAI9633897.1"/>
    </source>
</evidence>
<reference evidence="3" key="1">
    <citation type="journal article" date="2022" name="G3 (Bethesda)">
        <title>High quality genome of the basidiomycete yeast Dioszegia hungarica PDD-24b-2 isolated from cloud water.</title>
        <authorList>
            <person name="Jarrige D."/>
            <person name="Haridas S."/>
            <person name="Bleykasten-Grosshans C."/>
            <person name="Joly M."/>
            <person name="Nadalig T."/>
            <person name="Sancelme M."/>
            <person name="Vuilleumier S."/>
            <person name="Grigoriev I.V."/>
            <person name="Amato P."/>
            <person name="Bringel F."/>
        </authorList>
    </citation>
    <scope>NUCLEOTIDE SEQUENCE</scope>
    <source>
        <strain evidence="3">PDD-24b-2</strain>
    </source>
</reference>
<dbReference type="EMBL" id="JAKWFO010000008">
    <property type="protein sequence ID" value="KAI9633897.1"/>
    <property type="molecule type" value="Genomic_DNA"/>
</dbReference>
<sequence>MNTSSKLPPNHPAGPEEDIPGYDSLPPLEAEDQVVSSEILLAPPSPSPDSLVLPDLMLGCATFGYNIYTTPTSVRSDLPLRIVRLALSSGITAFDTAPHYHPSEIVLGNCLRVLKEEWPREGYKLITKVGKYGPEGWMHTFERGSVRRCVERSLKRLGTDHLDVVYLHDVEFRSSLPCPAGKHLRALQPAHASEYGLAPDQLSPEGDGDLEILGAIEELRLLQAEGKVLHVGIAGYPLPTLLRFARLVLHTTGRPIDVVQTYAHQTLANHILSEGFLAAFEDAQVGTVTNAGPLAMGLLTKGGGPEWHPARKTDLFGVTREAVELCDKDGVAIEDVATDFGYKELRMRDGRKVPAVVGCKTLEEIHANLRSFKRANGEDGKREREVGERVVALMEERGVRNWSWNNP</sequence>
<dbReference type="PANTHER" id="PTHR42686">
    <property type="entry name" value="GH17980P-RELATED"/>
    <property type="match status" value="1"/>
</dbReference>
<feature type="domain" description="NADP-dependent oxidoreductase" evidence="2">
    <location>
        <begin position="57"/>
        <end position="373"/>
    </location>
</feature>
<feature type="region of interest" description="Disordered" evidence="1">
    <location>
        <begin position="1"/>
        <end position="27"/>
    </location>
</feature>
<gene>
    <name evidence="3" type="ORF">MKK02DRAFT_28646</name>
</gene>
<dbReference type="InterPro" id="IPR023210">
    <property type="entry name" value="NADP_OxRdtase_dom"/>
</dbReference>
<dbReference type="AlphaFoldDB" id="A0AA38LR37"/>
<dbReference type="RefSeq" id="XP_052943674.1">
    <property type="nucleotide sequence ID" value="XM_053087612.1"/>
</dbReference>
<evidence type="ECO:0000259" key="2">
    <source>
        <dbReference type="Pfam" id="PF00248"/>
    </source>
</evidence>
<organism evidence="3 4">
    <name type="scientific">Dioszegia hungarica</name>
    <dbReference type="NCBI Taxonomy" id="4972"/>
    <lineage>
        <taxon>Eukaryota</taxon>
        <taxon>Fungi</taxon>
        <taxon>Dikarya</taxon>
        <taxon>Basidiomycota</taxon>
        <taxon>Agaricomycotina</taxon>
        <taxon>Tremellomycetes</taxon>
        <taxon>Tremellales</taxon>
        <taxon>Bulleribasidiaceae</taxon>
        <taxon>Dioszegia</taxon>
    </lineage>
</organism>
<dbReference type="GeneID" id="77726817"/>
<name>A0AA38LR37_9TREE</name>
<protein>
    <submittedName>
        <fullName evidence="3">Aldo/keto reductase family-domain-containing protein</fullName>
    </submittedName>
</protein>
<dbReference type="GO" id="GO:0070485">
    <property type="term" value="P:dehydro-D-arabinono-1,4-lactone biosynthetic process"/>
    <property type="evidence" value="ECO:0007669"/>
    <property type="project" value="TreeGrafter"/>
</dbReference>
<dbReference type="Pfam" id="PF00248">
    <property type="entry name" value="Aldo_ket_red"/>
    <property type="match status" value="1"/>
</dbReference>